<dbReference type="Gene3D" id="3.40.50.300">
    <property type="entry name" value="P-loop containing nucleotide triphosphate hydrolases"/>
    <property type="match status" value="2"/>
</dbReference>
<evidence type="ECO:0000256" key="2">
    <source>
        <dbReference type="ARBA" id="ARBA00022741"/>
    </source>
</evidence>
<keyword evidence="2" id="KW-0547">Nucleotide-binding</keyword>
<dbReference type="PANTHER" id="PTHR23359">
    <property type="entry name" value="NUCLEOTIDE KINASE"/>
    <property type="match status" value="1"/>
</dbReference>
<dbReference type="AlphaFoldDB" id="A0A667Z4H0"/>
<dbReference type="Proteomes" id="UP000472263">
    <property type="component" value="Chromosome 24"/>
</dbReference>
<keyword evidence="3" id="KW-0418">Kinase</keyword>
<keyword evidence="4" id="KW-0472">Membrane</keyword>
<evidence type="ECO:0000256" key="1">
    <source>
        <dbReference type="ARBA" id="ARBA00022679"/>
    </source>
</evidence>
<reference evidence="5" key="2">
    <citation type="submission" date="2025-08" db="UniProtKB">
        <authorList>
            <consortium name="Ensembl"/>
        </authorList>
    </citation>
    <scope>IDENTIFICATION</scope>
</reference>
<proteinExistence type="predicted"/>
<dbReference type="GO" id="GO:0019205">
    <property type="term" value="F:nucleobase-containing compound kinase activity"/>
    <property type="evidence" value="ECO:0007669"/>
    <property type="project" value="InterPro"/>
</dbReference>
<evidence type="ECO:0000256" key="4">
    <source>
        <dbReference type="SAM" id="Phobius"/>
    </source>
</evidence>
<feature type="transmembrane region" description="Helical" evidence="4">
    <location>
        <begin position="387"/>
        <end position="407"/>
    </location>
</feature>
<dbReference type="GeneTree" id="ENSGT00740000115564"/>
<accession>A0A667Z4H0</accession>
<dbReference type="Ensembl" id="ENSMMDT00005034249.1">
    <property type="protein sequence ID" value="ENSMMDP00005033508.1"/>
    <property type="gene ID" value="ENSMMDG00005015762.1"/>
</dbReference>
<name>A0A667Z4H0_9TELE</name>
<dbReference type="SUPFAM" id="SSF52540">
    <property type="entry name" value="P-loop containing nucleoside triphosphate hydrolases"/>
    <property type="match status" value="2"/>
</dbReference>
<keyword evidence="6" id="KW-1185">Reference proteome</keyword>
<evidence type="ECO:0000313" key="5">
    <source>
        <dbReference type="Ensembl" id="ENSMMDP00005033508.1"/>
    </source>
</evidence>
<evidence type="ECO:0000256" key="3">
    <source>
        <dbReference type="ARBA" id="ARBA00022777"/>
    </source>
</evidence>
<organism evidence="5 6">
    <name type="scientific">Myripristis murdjan</name>
    <name type="common">pinecone soldierfish</name>
    <dbReference type="NCBI Taxonomy" id="586833"/>
    <lineage>
        <taxon>Eukaryota</taxon>
        <taxon>Metazoa</taxon>
        <taxon>Chordata</taxon>
        <taxon>Craniata</taxon>
        <taxon>Vertebrata</taxon>
        <taxon>Euteleostomi</taxon>
        <taxon>Actinopterygii</taxon>
        <taxon>Neopterygii</taxon>
        <taxon>Teleostei</taxon>
        <taxon>Neoteleostei</taxon>
        <taxon>Acanthomorphata</taxon>
        <taxon>Holocentriformes</taxon>
        <taxon>Holocentridae</taxon>
        <taxon>Myripristis</taxon>
    </lineage>
</organism>
<evidence type="ECO:0000313" key="6">
    <source>
        <dbReference type="Proteomes" id="UP000472263"/>
    </source>
</evidence>
<sequence length="480" mass="54931">KLQRKEAHMDCFVDNLNEDEAERESLLAKPTCFIIVGKPVTYLFLSHTQKKLLDILSEGKSIPEDMVFQLIIARLNSPDVEHYGYVLSCLPFMSEACLKIHEQIDLIKNLRLTPDFIINIKCPDKDLIQRLSGVRKHPETGQSYLREQWSIEKVDKRKKEEIREEDPVEAEEEQELHNDMINQMVWLPENSTENTSLSISMYKETTLRSLEVSFFGHPMQSLCLFQEEHLRAMSSAKAVAPGFRWRRSCWGSTCPVALKEGIVIQGKPELCVGFQDKIYVLSSEEAYQKFLLNPRQYLLSPMPRPPCKVSIIGPPQSGKSTLCKLLAQHYGAVVIDVEELIQPLMAKLEQDRLDKIKEDATQTAIGKIKMKMEMEIGSTRNLGKLSLVWIAFLCVLFTLDSLCYIFFCTQKIHQCISMQYCFPCSVTEDHPEVKAMVLNALREAKEVHPAAPSELYAEVLEKCIKEVCQISEACWLHLQA</sequence>
<keyword evidence="4" id="KW-0812">Transmembrane</keyword>
<protein>
    <submittedName>
        <fullName evidence="5">Uncharacterized protein</fullName>
    </submittedName>
</protein>
<dbReference type="InterPro" id="IPR000850">
    <property type="entry name" value="Adenylat/UMP-CMP_kin"/>
</dbReference>
<keyword evidence="4" id="KW-1133">Transmembrane helix</keyword>
<dbReference type="InterPro" id="IPR027417">
    <property type="entry name" value="P-loop_NTPase"/>
</dbReference>
<dbReference type="GO" id="GO:0005524">
    <property type="term" value="F:ATP binding"/>
    <property type="evidence" value="ECO:0007669"/>
    <property type="project" value="InterPro"/>
</dbReference>
<dbReference type="InParanoid" id="A0A667Z4H0"/>
<reference evidence="5" key="1">
    <citation type="submission" date="2019-06" db="EMBL/GenBank/DDBJ databases">
        <authorList>
            <consortium name="Wellcome Sanger Institute Data Sharing"/>
        </authorList>
    </citation>
    <scope>NUCLEOTIDE SEQUENCE [LARGE SCALE GENOMIC DNA]</scope>
</reference>
<dbReference type="GO" id="GO:0006139">
    <property type="term" value="P:nucleobase-containing compound metabolic process"/>
    <property type="evidence" value="ECO:0007669"/>
    <property type="project" value="InterPro"/>
</dbReference>
<reference evidence="5" key="3">
    <citation type="submission" date="2025-09" db="UniProtKB">
        <authorList>
            <consortium name="Ensembl"/>
        </authorList>
    </citation>
    <scope>IDENTIFICATION</scope>
</reference>
<keyword evidence="1" id="KW-0808">Transferase</keyword>